<comment type="caution">
    <text evidence="1">The sequence shown here is derived from an EMBL/GenBank/DDBJ whole genome shotgun (WGS) entry which is preliminary data.</text>
</comment>
<dbReference type="EMBL" id="JACAZE010000010">
    <property type="protein sequence ID" value="KAF7305549.1"/>
    <property type="molecule type" value="Genomic_DNA"/>
</dbReference>
<proteinExistence type="predicted"/>
<protein>
    <submittedName>
        <fullName evidence="1">Uncharacterized protein</fullName>
    </submittedName>
</protein>
<dbReference type="OrthoDB" id="3263651at2759"/>
<evidence type="ECO:0000313" key="2">
    <source>
        <dbReference type="Proteomes" id="UP000613580"/>
    </source>
</evidence>
<gene>
    <name evidence="1" type="ORF">HMN09_00807800</name>
</gene>
<dbReference type="AlphaFoldDB" id="A0A8H6W4M3"/>
<dbReference type="Proteomes" id="UP000613580">
    <property type="component" value="Unassembled WGS sequence"/>
</dbReference>
<sequence length="375" mass="42192">MSAASNSSSLPFLLSRRAEAQRRNLHVFSLGQFPSTILVGGFDLKRVPLAANTFYRWLDLCDALINNRSDDSPNLALDVVLRRIQVTIIDVLAYGIQSVEGPPIPRESLALLEPGIYGIFNPDGTPYEGNVSNEHRYAYPIRDFLAKQLPDVVVQVCSELLDASTQLRSIEDHLPSDLIQQAKTRDQGRCVLTGRNDVATEVVWLFPPVASQNLRWCDRIRPFEEYRVLENVITLSSTLVDALRRNVVAVDVDDNNRIVSFEDIDHPQVPSHLPASVPAPTARFWRWHLQYTLAVFFPAGDAISSGDYSSYNADAWIDELDSGEADIMAPKWQTQYGQEVLEVFMRQSIWIKEQESRRRGFGDASELCEDLAEAA</sequence>
<reference evidence="1" key="1">
    <citation type="submission" date="2020-05" db="EMBL/GenBank/DDBJ databases">
        <title>Mycena genomes resolve the evolution of fungal bioluminescence.</title>
        <authorList>
            <person name="Tsai I.J."/>
        </authorList>
    </citation>
    <scope>NUCLEOTIDE SEQUENCE</scope>
    <source>
        <strain evidence="1">110903Hualien_Pintung</strain>
    </source>
</reference>
<accession>A0A8H6W4M3</accession>
<evidence type="ECO:0000313" key="1">
    <source>
        <dbReference type="EMBL" id="KAF7305549.1"/>
    </source>
</evidence>
<name>A0A8H6W4M3_MYCCL</name>
<keyword evidence="2" id="KW-1185">Reference proteome</keyword>
<organism evidence="1 2">
    <name type="scientific">Mycena chlorophos</name>
    <name type="common">Agaric fungus</name>
    <name type="synonym">Agaricus chlorophos</name>
    <dbReference type="NCBI Taxonomy" id="658473"/>
    <lineage>
        <taxon>Eukaryota</taxon>
        <taxon>Fungi</taxon>
        <taxon>Dikarya</taxon>
        <taxon>Basidiomycota</taxon>
        <taxon>Agaricomycotina</taxon>
        <taxon>Agaricomycetes</taxon>
        <taxon>Agaricomycetidae</taxon>
        <taxon>Agaricales</taxon>
        <taxon>Marasmiineae</taxon>
        <taxon>Mycenaceae</taxon>
        <taxon>Mycena</taxon>
    </lineage>
</organism>